<organism evidence="1 2">
    <name type="scientific">Trichinella pseudospiralis</name>
    <name type="common">Parasitic roundworm</name>
    <dbReference type="NCBI Taxonomy" id="6337"/>
    <lineage>
        <taxon>Eukaryota</taxon>
        <taxon>Metazoa</taxon>
        <taxon>Ecdysozoa</taxon>
        <taxon>Nematoda</taxon>
        <taxon>Enoplea</taxon>
        <taxon>Dorylaimia</taxon>
        <taxon>Trichinellida</taxon>
        <taxon>Trichinellidae</taxon>
        <taxon>Trichinella</taxon>
    </lineage>
</organism>
<gene>
    <name evidence="1" type="ORF">T4D_9680</name>
</gene>
<keyword evidence="2" id="KW-1185">Reference proteome</keyword>
<comment type="caution">
    <text evidence="1">The sequence shown here is derived from an EMBL/GenBank/DDBJ whole genome shotgun (WGS) entry which is preliminary data.</text>
</comment>
<evidence type="ECO:0000313" key="1">
    <source>
        <dbReference type="EMBL" id="KRY80727.1"/>
    </source>
</evidence>
<accession>A0A0V1F3X8</accession>
<dbReference type="Proteomes" id="UP000054995">
    <property type="component" value="Unassembled WGS sequence"/>
</dbReference>
<proteinExistence type="predicted"/>
<dbReference type="AlphaFoldDB" id="A0A0V1F3X8"/>
<sequence length="191" mass="20856">MNAVPHEFPLHPVHINALQQLGKFCGGSLERTKVIRLYDLGPAPPGHESSQGLQNSCRGTNSRCTARVTMQVIRHTYLGDVVFLPTRTYSGPAKSMPTCEKADASTTRSLGNVAIPRLSRSSSCAAAHQTFTCSPFHLTASHQGPVMLSERGQCLLHTSMQLSLVTTANQSSSKLMVSREDCWVLHGRWQV</sequence>
<evidence type="ECO:0000313" key="2">
    <source>
        <dbReference type="Proteomes" id="UP000054995"/>
    </source>
</evidence>
<dbReference type="EMBL" id="JYDT01000349">
    <property type="protein sequence ID" value="KRY80727.1"/>
    <property type="molecule type" value="Genomic_DNA"/>
</dbReference>
<dbReference type="OrthoDB" id="10581559at2759"/>
<protein>
    <submittedName>
        <fullName evidence="1">Uncharacterized protein</fullName>
    </submittedName>
</protein>
<reference evidence="1 2" key="1">
    <citation type="submission" date="2015-01" db="EMBL/GenBank/DDBJ databases">
        <title>Evolution of Trichinella species and genotypes.</title>
        <authorList>
            <person name="Korhonen P.K."/>
            <person name="Edoardo P."/>
            <person name="Giuseppe L.R."/>
            <person name="Gasser R.B."/>
        </authorList>
    </citation>
    <scope>NUCLEOTIDE SEQUENCE [LARGE SCALE GENOMIC DNA]</scope>
    <source>
        <strain evidence="1">ISS470</strain>
    </source>
</reference>
<name>A0A0V1F3X8_TRIPS</name>